<sequence>MWELRYFGDRHGELSSSLLPSFSILLQQPGNNELLRCVLMTSIAFFFARFHLMTRIENVELAGQWAISRYLLPSAGATFPFK</sequence>
<reference evidence="2" key="1">
    <citation type="submission" date="2013-09" db="EMBL/GenBank/DDBJ databases">
        <title>Corchorus olitorius genome sequencing.</title>
        <authorList>
            <person name="Alam M."/>
            <person name="Haque M.S."/>
            <person name="Islam M.S."/>
            <person name="Emdad E.M."/>
            <person name="Islam M.M."/>
            <person name="Ahmed B."/>
            <person name="Halim A."/>
            <person name="Hossen Q.M.M."/>
            <person name="Hossain M.Z."/>
            <person name="Ahmed R."/>
            <person name="Khan M.M."/>
            <person name="Islam R."/>
            <person name="Rashid M.M."/>
            <person name="Khan S.A."/>
            <person name="Rahman M.S."/>
            <person name="Alam M."/>
            <person name="Yahiya A.S."/>
            <person name="Khan M.S."/>
            <person name="Azam M.S."/>
            <person name="Haque T."/>
            <person name="Lashkar M.Z.H."/>
            <person name="Akhand A.I."/>
            <person name="Morshed G."/>
            <person name="Roy S."/>
            <person name="Uddin K.S."/>
            <person name="Rabeya T."/>
            <person name="Hossain A.S."/>
            <person name="Chowdhury A."/>
            <person name="Snigdha A.R."/>
            <person name="Mortoza M.S."/>
            <person name="Matin S.A."/>
            <person name="Hoque S.M.E."/>
            <person name="Islam M.K."/>
            <person name="Roy D.K."/>
            <person name="Haider R."/>
            <person name="Moosa M.M."/>
            <person name="Elias S.M."/>
            <person name="Hasan A.M."/>
            <person name="Jahan S."/>
            <person name="Shafiuddin M."/>
            <person name="Mahmood N."/>
            <person name="Shommy N.S."/>
        </authorList>
    </citation>
    <scope>NUCLEOTIDE SEQUENCE [LARGE SCALE GENOMIC DNA]</scope>
    <source>
        <strain evidence="2">cv. O-4</strain>
    </source>
</reference>
<keyword evidence="2" id="KW-1185">Reference proteome</keyword>
<accession>A0A1R3KH05</accession>
<comment type="caution">
    <text evidence="1">The sequence shown here is derived from an EMBL/GenBank/DDBJ whole genome shotgun (WGS) entry which is preliminary data.</text>
</comment>
<dbReference type="Proteomes" id="UP000187203">
    <property type="component" value="Unassembled WGS sequence"/>
</dbReference>
<proteinExistence type="predicted"/>
<evidence type="ECO:0000313" key="1">
    <source>
        <dbReference type="EMBL" id="OMP06372.1"/>
    </source>
</evidence>
<evidence type="ECO:0000313" key="2">
    <source>
        <dbReference type="Proteomes" id="UP000187203"/>
    </source>
</evidence>
<dbReference type="AlphaFoldDB" id="A0A1R3KH05"/>
<gene>
    <name evidence="1" type="ORF">COLO4_08168</name>
</gene>
<dbReference type="EMBL" id="AWUE01013626">
    <property type="protein sequence ID" value="OMP06372.1"/>
    <property type="molecule type" value="Genomic_DNA"/>
</dbReference>
<protein>
    <submittedName>
        <fullName evidence="1">Uncharacterized protein</fullName>
    </submittedName>
</protein>
<name>A0A1R3KH05_9ROSI</name>
<organism evidence="1 2">
    <name type="scientific">Corchorus olitorius</name>
    <dbReference type="NCBI Taxonomy" id="93759"/>
    <lineage>
        <taxon>Eukaryota</taxon>
        <taxon>Viridiplantae</taxon>
        <taxon>Streptophyta</taxon>
        <taxon>Embryophyta</taxon>
        <taxon>Tracheophyta</taxon>
        <taxon>Spermatophyta</taxon>
        <taxon>Magnoliopsida</taxon>
        <taxon>eudicotyledons</taxon>
        <taxon>Gunneridae</taxon>
        <taxon>Pentapetalae</taxon>
        <taxon>rosids</taxon>
        <taxon>malvids</taxon>
        <taxon>Malvales</taxon>
        <taxon>Malvaceae</taxon>
        <taxon>Grewioideae</taxon>
        <taxon>Apeibeae</taxon>
        <taxon>Corchorus</taxon>
    </lineage>
</organism>